<dbReference type="AlphaFoldDB" id="A0AAV2HTE8"/>
<proteinExistence type="inferred from homology"/>
<dbReference type="GO" id="GO:0008202">
    <property type="term" value="P:steroid metabolic process"/>
    <property type="evidence" value="ECO:0007669"/>
    <property type="project" value="TreeGrafter"/>
</dbReference>
<dbReference type="PANTHER" id="PTHR43313:SF1">
    <property type="entry name" value="3BETA-HYDROXYSTEROID DEHYDROGENASE DHS-16"/>
    <property type="match status" value="1"/>
</dbReference>
<dbReference type="EMBL" id="CAXITT010000261">
    <property type="protein sequence ID" value="CAL1537395.1"/>
    <property type="molecule type" value="Genomic_DNA"/>
</dbReference>
<dbReference type="InterPro" id="IPR020904">
    <property type="entry name" value="Sc_DH/Rdtase_CS"/>
</dbReference>
<evidence type="ECO:0000256" key="1">
    <source>
        <dbReference type="ARBA" id="ARBA00023002"/>
    </source>
</evidence>
<accession>A0AAV2HTE8</accession>
<dbReference type="PANTHER" id="PTHR43313">
    <property type="entry name" value="SHORT-CHAIN DEHYDROGENASE/REDUCTASE FAMILY 9C"/>
    <property type="match status" value="1"/>
</dbReference>
<dbReference type="Pfam" id="PF00106">
    <property type="entry name" value="adh_short"/>
    <property type="match status" value="1"/>
</dbReference>
<dbReference type="PRINTS" id="PR00080">
    <property type="entry name" value="SDRFAMILY"/>
</dbReference>
<sequence>MIWLVCAVVLLVVTYYFLDFFLRSFKVGHFEEKYVLITGCDSGFGQALAGHLDSLGFHVFAGCLTHVGREYLAKNCSKRLVTVLLDVSKTESVEAALELVKRTLPEDKGLWGLVNNAGILGNPSIIELCSKDDFLKVLGVNLIGMTEMNRCFLPLVRKSRGRVVNTSSIAGRLAAGSMPYTVSKYGVEAYSDLLRRELKNRGVKVAIIEPGTFKTSLADFERIKQTVKTAFDERANDDIKQAYGDILGNGEHHTEFFKPTPIISSNINLVVDAYTHALTSRYPRTRYTVGPDAKFILIPMSYLPTWLTDRILSLQYN</sequence>
<dbReference type="Gene3D" id="3.40.50.720">
    <property type="entry name" value="NAD(P)-binding Rossmann-like Domain"/>
    <property type="match status" value="1"/>
</dbReference>
<evidence type="ECO:0000313" key="4">
    <source>
        <dbReference type="Proteomes" id="UP001497497"/>
    </source>
</evidence>
<comment type="caution">
    <text evidence="3">The sequence shown here is derived from an EMBL/GenBank/DDBJ whole genome shotgun (WGS) entry which is preliminary data.</text>
</comment>
<keyword evidence="4" id="KW-1185">Reference proteome</keyword>
<dbReference type="GO" id="GO:0016491">
    <property type="term" value="F:oxidoreductase activity"/>
    <property type="evidence" value="ECO:0007669"/>
    <property type="project" value="UniProtKB-KW"/>
</dbReference>
<gene>
    <name evidence="3" type="ORF">GSLYS_00011308001</name>
</gene>
<organism evidence="3 4">
    <name type="scientific">Lymnaea stagnalis</name>
    <name type="common">Great pond snail</name>
    <name type="synonym">Helix stagnalis</name>
    <dbReference type="NCBI Taxonomy" id="6523"/>
    <lineage>
        <taxon>Eukaryota</taxon>
        <taxon>Metazoa</taxon>
        <taxon>Spiralia</taxon>
        <taxon>Lophotrochozoa</taxon>
        <taxon>Mollusca</taxon>
        <taxon>Gastropoda</taxon>
        <taxon>Heterobranchia</taxon>
        <taxon>Euthyneura</taxon>
        <taxon>Panpulmonata</taxon>
        <taxon>Hygrophila</taxon>
        <taxon>Lymnaeoidea</taxon>
        <taxon>Lymnaeidae</taxon>
        <taxon>Lymnaea</taxon>
    </lineage>
</organism>
<protein>
    <submittedName>
        <fullName evidence="3">Uncharacterized protein</fullName>
    </submittedName>
</protein>
<evidence type="ECO:0000256" key="2">
    <source>
        <dbReference type="RuleBase" id="RU000363"/>
    </source>
</evidence>
<reference evidence="3 4" key="1">
    <citation type="submission" date="2024-04" db="EMBL/GenBank/DDBJ databases">
        <authorList>
            <consortium name="Genoscope - CEA"/>
            <person name="William W."/>
        </authorList>
    </citation>
    <scope>NUCLEOTIDE SEQUENCE [LARGE SCALE GENOMIC DNA]</scope>
</reference>
<dbReference type="InterPro" id="IPR002347">
    <property type="entry name" value="SDR_fam"/>
</dbReference>
<comment type="similarity">
    <text evidence="2">Belongs to the short-chain dehydrogenases/reductases (SDR) family.</text>
</comment>
<dbReference type="SUPFAM" id="SSF51735">
    <property type="entry name" value="NAD(P)-binding Rossmann-fold domains"/>
    <property type="match status" value="1"/>
</dbReference>
<dbReference type="Proteomes" id="UP001497497">
    <property type="component" value="Unassembled WGS sequence"/>
</dbReference>
<dbReference type="PROSITE" id="PS00061">
    <property type="entry name" value="ADH_SHORT"/>
    <property type="match status" value="1"/>
</dbReference>
<keyword evidence="1" id="KW-0560">Oxidoreductase</keyword>
<dbReference type="PRINTS" id="PR00081">
    <property type="entry name" value="GDHRDH"/>
</dbReference>
<dbReference type="InterPro" id="IPR036291">
    <property type="entry name" value="NAD(P)-bd_dom_sf"/>
</dbReference>
<evidence type="ECO:0000313" key="3">
    <source>
        <dbReference type="EMBL" id="CAL1537395.1"/>
    </source>
</evidence>
<name>A0AAV2HTE8_LYMST</name>